<sequence length="133" mass="15590">MKAKISLLNFTRVFCSMRNADQNTKPYSEVPTVSVPKFILRNLPGGKYYKKSLKEIQESFYNEFGNIFKLPAMFGKSEMIFIYKADDFETAIRAEGIWPVRISLDTLKYYRDLKHPKVYEQTMDQIGKRQGQL</sequence>
<keyword evidence="2" id="KW-1185">Reference proteome</keyword>
<dbReference type="Proteomes" id="UP001107558">
    <property type="component" value="Chromosome 4"/>
</dbReference>
<proteinExistence type="predicted"/>
<protein>
    <submittedName>
        <fullName evidence="1">Uncharacterized protein</fullName>
    </submittedName>
</protein>
<gene>
    <name evidence="1" type="ORF">PVAND_015192</name>
</gene>
<dbReference type="AlphaFoldDB" id="A0A9J6BBG2"/>
<evidence type="ECO:0000313" key="2">
    <source>
        <dbReference type="Proteomes" id="UP001107558"/>
    </source>
</evidence>
<accession>A0A9J6BBG2</accession>
<reference evidence="1" key="1">
    <citation type="submission" date="2021-03" db="EMBL/GenBank/DDBJ databases">
        <title>Chromosome level genome of the anhydrobiotic midge Polypedilum vanderplanki.</title>
        <authorList>
            <person name="Yoshida Y."/>
            <person name="Kikawada T."/>
            <person name="Gusev O."/>
        </authorList>
    </citation>
    <scope>NUCLEOTIDE SEQUENCE</scope>
    <source>
        <strain evidence="1">NIAS01</strain>
        <tissue evidence="1">Whole body or cell culture</tissue>
    </source>
</reference>
<dbReference type="OrthoDB" id="8041817at2759"/>
<evidence type="ECO:0000313" key="1">
    <source>
        <dbReference type="EMBL" id="KAG5667201.1"/>
    </source>
</evidence>
<name>A0A9J6BBG2_POLVA</name>
<comment type="caution">
    <text evidence="1">The sequence shown here is derived from an EMBL/GenBank/DDBJ whole genome shotgun (WGS) entry which is preliminary data.</text>
</comment>
<organism evidence="1 2">
    <name type="scientific">Polypedilum vanderplanki</name>
    <name type="common">Sleeping chironomid midge</name>
    <dbReference type="NCBI Taxonomy" id="319348"/>
    <lineage>
        <taxon>Eukaryota</taxon>
        <taxon>Metazoa</taxon>
        <taxon>Ecdysozoa</taxon>
        <taxon>Arthropoda</taxon>
        <taxon>Hexapoda</taxon>
        <taxon>Insecta</taxon>
        <taxon>Pterygota</taxon>
        <taxon>Neoptera</taxon>
        <taxon>Endopterygota</taxon>
        <taxon>Diptera</taxon>
        <taxon>Nematocera</taxon>
        <taxon>Chironomoidea</taxon>
        <taxon>Chironomidae</taxon>
        <taxon>Chironominae</taxon>
        <taxon>Polypedilum</taxon>
        <taxon>Polypedilum</taxon>
    </lineage>
</organism>
<dbReference type="EMBL" id="JADBJN010000004">
    <property type="protein sequence ID" value="KAG5667201.1"/>
    <property type="molecule type" value="Genomic_DNA"/>
</dbReference>